<sequence>MKIVYNAFGGRYCDNPRALYEELVARAPDHEHLWTAAPAYRQGFPAGVRTVPYGSDACIEALESADYVVSNDHLPLDWKKRSGTVFLQTWHGTPLKRIHHDVRWAPEGRLERLDEDVATWNHLLSPNRASTERLRTAFGFSGELHETGYPRNDLLSSPRQATVRAEVRDQLGIAEGTTAVLYTPTWRDDQVFAADQPDFTLQLDLDDFARRLGRDHVLLLRVHSMVADRLAVPAGAPVVDVSNFPDVRDLYAAADVLITDYSSTMFDFAVTGRPIVYFTYDLENYRDQLRGFYFDLAEVAPGPLLRTSADVVDALLDLDQVTASHRDAYAAFRQAFCHLEDGHATDRVIDRIFPDLTGATHPKPPQGGQYDQR</sequence>
<reference evidence="8" key="1">
    <citation type="submission" date="2009-09" db="EMBL/GenBank/DDBJ databases">
        <title>The complete genome of Kribbella flavida DSM 17836.</title>
        <authorList>
            <consortium name="US DOE Joint Genome Institute (JGI-PGF)"/>
            <person name="Lucas S."/>
            <person name="Copeland A."/>
            <person name="Lapidus A."/>
            <person name="Glavina del Rio T."/>
            <person name="Dalin E."/>
            <person name="Tice H."/>
            <person name="Bruce D."/>
            <person name="Goodwin L."/>
            <person name="Pitluck S."/>
            <person name="Kyrpides N."/>
            <person name="Mavromatis K."/>
            <person name="Ivanova N."/>
            <person name="Saunders E."/>
            <person name="Brettin T."/>
            <person name="Detter J.C."/>
            <person name="Han C."/>
            <person name="Larimer F."/>
            <person name="Land M."/>
            <person name="Hauser L."/>
            <person name="Markowitz V."/>
            <person name="Cheng J.-F."/>
            <person name="Hugenholtz P."/>
            <person name="Woyke T."/>
            <person name="Wu D."/>
            <person name="Pukall R."/>
            <person name="Klenk H.-P."/>
            <person name="Eisen J.A."/>
        </authorList>
    </citation>
    <scope>NUCLEOTIDE SEQUENCE [LARGE SCALE GENOMIC DNA]</scope>
    <source>
        <strain evidence="8">DSM 17836 / JCM 10339 / NBRC 14399</strain>
    </source>
</reference>
<evidence type="ECO:0000256" key="3">
    <source>
        <dbReference type="ARBA" id="ARBA00022475"/>
    </source>
</evidence>
<dbReference type="STRING" id="479435.Kfla_5180"/>
<gene>
    <name evidence="7" type="ordered locus">Kfla_5180</name>
</gene>
<protein>
    <submittedName>
        <fullName evidence="7">CDP-glycerol:poly(Glycerophosphate) glycerophosphotransferase</fullName>
    </submittedName>
</protein>
<dbReference type="RefSeq" id="WP_012922749.1">
    <property type="nucleotide sequence ID" value="NC_013729.1"/>
</dbReference>
<dbReference type="PANTHER" id="PTHR37316:SF3">
    <property type="entry name" value="TEICHOIC ACID GLYCEROL-PHOSPHATE TRANSFERASE"/>
    <property type="match status" value="1"/>
</dbReference>
<dbReference type="PANTHER" id="PTHR37316">
    <property type="entry name" value="TEICHOIC ACID GLYCEROL-PHOSPHATE PRIMASE"/>
    <property type="match status" value="1"/>
</dbReference>
<dbReference type="GO" id="GO:0005886">
    <property type="term" value="C:plasma membrane"/>
    <property type="evidence" value="ECO:0007669"/>
    <property type="project" value="UniProtKB-SubCell"/>
</dbReference>
<dbReference type="InterPro" id="IPR007554">
    <property type="entry name" value="Glycerophosphate_synth"/>
</dbReference>
<dbReference type="Pfam" id="PF04464">
    <property type="entry name" value="Glyphos_transf"/>
    <property type="match status" value="1"/>
</dbReference>
<dbReference type="InterPro" id="IPR051612">
    <property type="entry name" value="Teichoic_Acid_Biosynth"/>
</dbReference>
<dbReference type="Proteomes" id="UP000007967">
    <property type="component" value="Chromosome"/>
</dbReference>
<evidence type="ECO:0000256" key="1">
    <source>
        <dbReference type="ARBA" id="ARBA00004202"/>
    </source>
</evidence>
<evidence type="ECO:0000313" key="7">
    <source>
        <dbReference type="EMBL" id="ADB34195.1"/>
    </source>
</evidence>
<evidence type="ECO:0000313" key="8">
    <source>
        <dbReference type="Proteomes" id="UP000007967"/>
    </source>
</evidence>
<evidence type="ECO:0000256" key="2">
    <source>
        <dbReference type="ARBA" id="ARBA00010488"/>
    </source>
</evidence>
<accession>D2Q4U0</accession>
<proteinExistence type="inferred from homology"/>
<dbReference type="HOGENOM" id="CLU_029598_1_1_11"/>
<evidence type="ECO:0000256" key="5">
    <source>
        <dbReference type="ARBA" id="ARBA00022944"/>
    </source>
</evidence>
<dbReference type="OrthoDB" id="8549922at2"/>
<dbReference type="InterPro" id="IPR043148">
    <property type="entry name" value="TagF_C"/>
</dbReference>
<dbReference type="GO" id="GO:0019350">
    <property type="term" value="P:teichoic acid biosynthetic process"/>
    <property type="evidence" value="ECO:0007669"/>
    <property type="project" value="UniProtKB-KW"/>
</dbReference>
<name>D2Q4U0_KRIFD</name>
<evidence type="ECO:0000256" key="6">
    <source>
        <dbReference type="ARBA" id="ARBA00023136"/>
    </source>
</evidence>
<keyword evidence="3" id="KW-1003">Cell membrane</keyword>
<dbReference type="EMBL" id="CP001736">
    <property type="protein sequence ID" value="ADB34195.1"/>
    <property type="molecule type" value="Genomic_DNA"/>
</dbReference>
<organism evidence="7 8">
    <name type="scientific">Kribbella flavida (strain DSM 17836 / JCM 10339 / NBRC 14399)</name>
    <dbReference type="NCBI Taxonomy" id="479435"/>
    <lineage>
        <taxon>Bacteria</taxon>
        <taxon>Bacillati</taxon>
        <taxon>Actinomycetota</taxon>
        <taxon>Actinomycetes</taxon>
        <taxon>Propionibacteriales</taxon>
        <taxon>Kribbellaceae</taxon>
        <taxon>Kribbella</taxon>
    </lineage>
</organism>
<dbReference type="Gene3D" id="3.40.50.11820">
    <property type="match status" value="1"/>
</dbReference>
<reference evidence="7 8" key="2">
    <citation type="journal article" date="2010" name="Stand. Genomic Sci.">
        <title>Complete genome sequence of Kribbella flavida type strain (IFO 14399).</title>
        <authorList>
            <person name="Pukall R."/>
            <person name="Lapidus A."/>
            <person name="Glavina Del Rio T."/>
            <person name="Copeland A."/>
            <person name="Tice H."/>
            <person name="Cheng J.-F."/>
            <person name="Lucas S."/>
            <person name="Chen F."/>
            <person name="Nolan M."/>
            <person name="LaButti K."/>
            <person name="Pati A."/>
            <person name="Ivanova N."/>
            <person name="Mavrommatis K."/>
            <person name="Mikhailova N."/>
            <person name="Pitluck S."/>
            <person name="Bruce D."/>
            <person name="Goodwin L."/>
            <person name="Land M."/>
            <person name="Hauser L."/>
            <person name="Chang Y.-J."/>
            <person name="Jeffries C.D."/>
            <person name="Chen A."/>
            <person name="Palaniappan K."/>
            <person name="Chain P."/>
            <person name="Rohde M."/>
            <person name="Goeker M."/>
            <person name="Bristow J."/>
            <person name="Eisen J.A."/>
            <person name="Markowitz V."/>
            <person name="Hugenholtz P."/>
            <person name="Kyrpides N.C."/>
            <person name="Klenk H.-P."/>
            <person name="Brettin T."/>
        </authorList>
    </citation>
    <scope>NUCLEOTIDE SEQUENCE [LARGE SCALE GENOMIC DNA]</scope>
    <source>
        <strain evidence="8">DSM 17836 / JCM 10339 / NBRC 14399</strain>
    </source>
</reference>
<comment type="subcellular location">
    <subcellularLocation>
        <location evidence="1">Cell membrane</location>
        <topology evidence="1">Peripheral membrane protein</topology>
    </subcellularLocation>
</comment>
<keyword evidence="6" id="KW-0472">Membrane</keyword>
<comment type="similarity">
    <text evidence="2">Belongs to the CDP-glycerol glycerophosphotransferase family.</text>
</comment>
<dbReference type="eggNOG" id="COG1887">
    <property type="taxonomic scope" value="Bacteria"/>
</dbReference>
<dbReference type="SUPFAM" id="SSF53756">
    <property type="entry name" value="UDP-Glycosyltransferase/glycogen phosphorylase"/>
    <property type="match status" value="1"/>
</dbReference>
<dbReference type="InterPro" id="IPR043149">
    <property type="entry name" value="TagF_N"/>
</dbReference>
<evidence type="ECO:0000256" key="4">
    <source>
        <dbReference type="ARBA" id="ARBA00022679"/>
    </source>
</evidence>
<keyword evidence="4 7" id="KW-0808">Transferase</keyword>
<keyword evidence="8" id="KW-1185">Reference proteome</keyword>
<keyword evidence="5" id="KW-0777">Teichoic acid biosynthesis</keyword>
<dbReference type="AlphaFoldDB" id="D2Q4U0"/>
<dbReference type="GO" id="GO:0047355">
    <property type="term" value="F:CDP-glycerol glycerophosphotransferase activity"/>
    <property type="evidence" value="ECO:0007669"/>
    <property type="project" value="InterPro"/>
</dbReference>
<dbReference type="Gene3D" id="3.40.50.12580">
    <property type="match status" value="1"/>
</dbReference>
<dbReference type="KEGG" id="kfl:Kfla_5180"/>